<evidence type="ECO:0000313" key="2">
    <source>
        <dbReference type="Proteomes" id="UP001396334"/>
    </source>
</evidence>
<dbReference type="Proteomes" id="UP001396334">
    <property type="component" value="Unassembled WGS sequence"/>
</dbReference>
<evidence type="ECO:0000313" key="1">
    <source>
        <dbReference type="EMBL" id="KAK9036911.1"/>
    </source>
</evidence>
<accession>A0ABR2THF1</accession>
<keyword evidence="2" id="KW-1185">Reference proteome</keyword>
<gene>
    <name evidence="1" type="ORF">V6N11_021834</name>
</gene>
<organism evidence="1 2">
    <name type="scientific">Hibiscus sabdariffa</name>
    <name type="common">roselle</name>
    <dbReference type="NCBI Taxonomy" id="183260"/>
    <lineage>
        <taxon>Eukaryota</taxon>
        <taxon>Viridiplantae</taxon>
        <taxon>Streptophyta</taxon>
        <taxon>Embryophyta</taxon>
        <taxon>Tracheophyta</taxon>
        <taxon>Spermatophyta</taxon>
        <taxon>Magnoliopsida</taxon>
        <taxon>eudicotyledons</taxon>
        <taxon>Gunneridae</taxon>
        <taxon>Pentapetalae</taxon>
        <taxon>rosids</taxon>
        <taxon>malvids</taxon>
        <taxon>Malvales</taxon>
        <taxon>Malvaceae</taxon>
        <taxon>Malvoideae</taxon>
        <taxon>Hibiscus</taxon>
    </lineage>
</organism>
<sequence>MKSSVSSSVITLFQTLHDLKTRSTFFSPRMANLTGCRRCNMTLRLLHVSEQTLPSRKPKKSVYLLRNLHSPNELRYHQLILALCKHTSYENVILIPSPNRNVTSQLRLGWAASCNLPNDPIMLQL</sequence>
<name>A0ABR2THF1_9ROSI</name>
<reference evidence="1 2" key="1">
    <citation type="journal article" date="2024" name="G3 (Bethesda)">
        <title>Genome assembly of Hibiscus sabdariffa L. provides insights into metabolisms of medicinal natural products.</title>
        <authorList>
            <person name="Kim T."/>
        </authorList>
    </citation>
    <scope>NUCLEOTIDE SEQUENCE [LARGE SCALE GENOMIC DNA]</scope>
    <source>
        <strain evidence="1">TK-2024</strain>
        <tissue evidence="1">Old leaves</tissue>
    </source>
</reference>
<protein>
    <submittedName>
        <fullName evidence="1">Uncharacterized protein</fullName>
    </submittedName>
</protein>
<dbReference type="EMBL" id="JBBPBN010000005">
    <property type="protein sequence ID" value="KAK9036911.1"/>
    <property type="molecule type" value="Genomic_DNA"/>
</dbReference>
<comment type="caution">
    <text evidence="1">The sequence shown here is derived from an EMBL/GenBank/DDBJ whole genome shotgun (WGS) entry which is preliminary data.</text>
</comment>
<proteinExistence type="predicted"/>